<accession>A0A914XMK1</accession>
<name>A0A914XMK1_9BILA</name>
<feature type="compositionally biased region" description="Pro residues" evidence="1">
    <location>
        <begin position="41"/>
        <end position="54"/>
    </location>
</feature>
<dbReference type="AlphaFoldDB" id="A0A914XMK1"/>
<keyword evidence="2" id="KW-1185">Reference proteome</keyword>
<organism evidence="2 3">
    <name type="scientific">Plectus sambesii</name>
    <dbReference type="NCBI Taxonomy" id="2011161"/>
    <lineage>
        <taxon>Eukaryota</taxon>
        <taxon>Metazoa</taxon>
        <taxon>Ecdysozoa</taxon>
        <taxon>Nematoda</taxon>
        <taxon>Chromadorea</taxon>
        <taxon>Plectida</taxon>
        <taxon>Plectina</taxon>
        <taxon>Plectoidea</taxon>
        <taxon>Plectidae</taxon>
        <taxon>Plectus</taxon>
    </lineage>
</organism>
<protein>
    <submittedName>
        <fullName evidence="3">Uncharacterized protein</fullName>
    </submittedName>
</protein>
<proteinExistence type="predicted"/>
<evidence type="ECO:0000313" key="3">
    <source>
        <dbReference type="WBParaSite" id="PSAMB.scaffold918size38604.g9623.t1"/>
    </source>
</evidence>
<feature type="region of interest" description="Disordered" evidence="1">
    <location>
        <begin position="38"/>
        <end position="57"/>
    </location>
</feature>
<evidence type="ECO:0000256" key="1">
    <source>
        <dbReference type="SAM" id="MobiDB-lite"/>
    </source>
</evidence>
<dbReference type="WBParaSite" id="PSAMB.scaffold918size38604.g9623.t1">
    <property type="protein sequence ID" value="PSAMB.scaffold918size38604.g9623.t1"/>
    <property type="gene ID" value="PSAMB.scaffold918size38604.g9623"/>
</dbReference>
<reference evidence="3" key="1">
    <citation type="submission" date="2022-11" db="UniProtKB">
        <authorList>
            <consortium name="WormBaseParasite"/>
        </authorList>
    </citation>
    <scope>IDENTIFICATION</scope>
</reference>
<evidence type="ECO:0000313" key="2">
    <source>
        <dbReference type="Proteomes" id="UP000887566"/>
    </source>
</evidence>
<dbReference type="Proteomes" id="UP000887566">
    <property type="component" value="Unplaced"/>
</dbReference>
<sequence length="120" mass="13039">MSRSRTLTATSGRLHTAPRVPPVFRWAQTAAQRAIGRCAPEPLPAPPPPPPPPASCQLHRSVTDGFSRPSLTTCSRAVSAFDGRNSAVDYAPFDHPSKQLPGVRRPYLCRRGLGQMLLDK</sequence>